<evidence type="ECO:0000313" key="2">
    <source>
        <dbReference type="Proteomes" id="UP000628448"/>
    </source>
</evidence>
<protein>
    <recommendedName>
        <fullName evidence="3">RHS repeat-associated core domain-containing protein</fullName>
    </recommendedName>
</protein>
<dbReference type="InterPro" id="IPR022385">
    <property type="entry name" value="Rhs_assc_core"/>
</dbReference>
<organism evidence="1 2">
    <name type="scientific">Panacibacter microcysteis</name>
    <dbReference type="NCBI Taxonomy" id="2793269"/>
    <lineage>
        <taxon>Bacteria</taxon>
        <taxon>Pseudomonadati</taxon>
        <taxon>Bacteroidota</taxon>
        <taxon>Chitinophagia</taxon>
        <taxon>Chitinophagales</taxon>
        <taxon>Chitinophagaceae</taxon>
        <taxon>Panacibacter</taxon>
    </lineage>
</organism>
<dbReference type="Gene3D" id="2.180.10.10">
    <property type="entry name" value="RHS repeat-associated core"/>
    <property type="match status" value="1"/>
</dbReference>
<accession>A0A931E3Q5</accession>
<dbReference type="EMBL" id="JADWYR010000002">
    <property type="protein sequence ID" value="MBG9377055.1"/>
    <property type="molecule type" value="Genomic_DNA"/>
</dbReference>
<evidence type="ECO:0000313" key="1">
    <source>
        <dbReference type="EMBL" id="MBG9377055.1"/>
    </source>
</evidence>
<evidence type="ECO:0008006" key="3">
    <source>
        <dbReference type="Google" id="ProtNLM"/>
    </source>
</evidence>
<dbReference type="Proteomes" id="UP000628448">
    <property type="component" value="Unassembled WGS sequence"/>
</dbReference>
<dbReference type="AlphaFoldDB" id="A0A931E3Q5"/>
<proteinExistence type="predicted"/>
<keyword evidence="2" id="KW-1185">Reference proteome</keyword>
<dbReference type="RefSeq" id="WP_196991156.1">
    <property type="nucleotide sequence ID" value="NZ_JADWYR010000002.1"/>
</dbReference>
<reference evidence="1" key="1">
    <citation type="submission" date="2020-11" db="EMBL/GenBank/DDBJ databases">
        <title>Bacterial whole genome sequence for Panacibacter sp. DH6.</title>
        <authorList>
            <person name="Le V."/>
            <person name="Ko S."/>
            <person name="Ahn C.-Y."/>
            <person name="Oh H.-M."/>
        </authorList>
    </citation>
    <scope>NUCLEOTIDE SEQUENCE</scope>
    <source>
        <strain evidence="1">DH6</strain>
    </source>
</reference>
<gene>
    <name evidence="1" type="ORF">I5907_12495</name>
</gene>
<sequence>MQLPGRQYNSSQLIYGFNGKRYDNEVYGVGNFQDYGERMYDPRIVRFPSVDPITKDYPELTPYQFASNRPIDGVDQDGLEWELSTIKHNLGTELKLKQQVAKHTQNLTNQRALQALARQPVLKQGDNSYYAQQRSKAFSRQAAFNKEMAARAAHDPISYGGPGMGLGLARDPFVQTSAETLLTMGAARFITTNIFQTSTTSLSFSQQFLLKSSIDLGGQALISGPSKIDFFDATIAGLPFKPAYSALAGGMFDIRPFSQGDKFSLVGFNKSVSDFTIETSAKYIFGSGGIPGSFKNAYKGSFDLKNIGQLKSYDLSNYMIQIPFSLTGKGVSTAAKTIVNGPTQ</sequence>
<name>A0A931E3Q5_9BACT</name>
<comment type="caution">
    <text evidence="1">The sequence shown here is derived from an EMBL/GenBank/DDBJ whole genome shotgun (WGS) entry which is preliminary data.</text>
</comment>
<dbReference type="NCBIfam" id="TIGR03696">
    <property type="entry name" value="Rhs_assc_core"/>
    <property type="match status" value="1"/>
</dbReference>